<organism evidence="2 3">
    <name type="scientific">Rhodofomes roseus</name>
    <dbReference type="NCBI Taxonomy" id="34475"/>
    <lineage>
        <taxon>Eukaryota</taxon>
        <taxon>Fungi</taxon>
        <taxon>Dikarya</taxon>
        <taxon>Basidiomycota</taxon>
        <taxon>Agaricomycotina</taxon>
        <taxon>Agaricomycetes</taxon>
        <taxon>Polyporales</taxon>
        <taxon>Rhodofomes</taxon>
    </lineage>
</organism>
<feature type="region of interest" description="Disordered" evidence="1">
    <location>
        <begin position="357"/>
        <end position="463"/>
    </location>
</feature>
<dbReference type="RefSeq" id="XP_047778423.1">
    <property type="nucleotide sequence ID" value="XM_047921616.1"/>
</dbReference>
<dbReference type="Proteomes" id="UP000814176">
    <property type="component" value="Unassembled WGS sequence"/>
</dbReference>
<protein>
    <submittedName>
        <fullName evidence="2">Uncharacterized protein</fullName>
    </submittedName>
</protein>
<dbReference type="EMBL" id="JADCUA010000011">
    <property type="protein sequence ID" value="KAH9836138.1"/>
    <property type="molecule type" value="Genomic_DNA"/>
</dbReference>
<accession>A0ABQ8KF59</accession>
<feature type="compositionally biased region" description="Basic and acidic residues" evidence="1">
    <location>
        <begin position="754"/>
        <end position="783"/>
    </location>
</feature>
<evidence type="ECO:0000313" key="2">
    <source>
        <dbReference type="EMBL" id="KAH9836138.1"/>
    </source>
</evidence>
<evidence type="ECO:0000313" key="3">
    <source>
        <dbReference type="Proteomes" id="UP000814176"/>
    </source>
</evidence>
<proteinExistence type="predicted"/>
<keyword evidence="3" id="KW-1185">Reference proteome</keyword>
<reference evidence="2 3" key="1">
    <citation type="journal article" date="2021" name="Environ. Microbiol.">
        <title>Gene family expansions and transcriptome signatures uncover fungal adaptations to wood decay.</title>
        <authorList>
            <person name="Hage H."/>
            <person name="Miyauchi S."/>
            <person name="Viragh M."/>
            <person name="Drula E."/>
            <person name="Min B."/>
            <person name="Chaduli D."/>
            <person name="Navarro D."/>
            <person name="Favel A."/>
            <person name="Norest M."/>
            <person name="Lesage-Meessen L."/>
            <person name="Balint B."/>
            <person name="Merenyi Z."/>
            <person name="de Eugenio L."/>
            <person name="Morin E."/>
            <person name="Martinez A.T."/>
            <person name="Baldrian P."/>
            <person name="Stursova M."/>
            <person name="Martinez M.J."/>
            <person name="Novotny C."/>
            <person name="Magnuson J.K."/>
            <person name="Spatafora J.W."/>
            <person name="Maurice S."/>
            <person name="Pangilinan J."/>
            <person name="Andreopoulos W."/>
            <person name="LaButti K."/>
            <person name="Hundley H."/>
            <person name="Na H."/>
            <person name="Kuo A."/>
            <person name="Barry K."/>
            <person name="Lipzen A."/>
            <person name="Henrissat B."/>
            <person name="Riley R."/>
            <person name="Ahrendt S."/>
            <person name="Nagy L.G."/>
            <person name="Grigoriev I.V."/>
            <person name="Martin F."/>
            <person name="Rosso M.N."/>
        </authorList>
    </citation>
    <scope>NUCLEOTIDE SEQUENCE [LARGE SCALE GENOMIC DNA]</scope>
    <source>
        <strain evidence="2 3">CIRM-BRFM 1785</strain>
    </source>
</reference>
<feature type="region of interest" description="Disordered" evidence="1">
    <location>
        <begin position="169"/>
        <end position="269"/>
    </location>
</feature>
<name>A0ABQ8KF59_9APHY</name>
<comment type="caution">
    <text evidence="2">The sequence shown here is derived from an EMBL/GenBank/DDBJ whole genome shotgun (WGS) entry which is preliminary data.</text>
</comment>
<feature type="compositionally biased region" description="Basic and acidic residues" evidence="1">
    <location>
        <begin position="169"/>
        <end position="180"/>
    </location>
</feature>
<evidence type="ECO:0000256" key="1">
    <source>
        <dbReference type="SAM" id="MobiDB-lite"/>
    </source>
</evidence>
<feature type="compositionally biased region" description="Polar residues" evidence="1">
    <location>
        <begin position="229"/>
        <end position="252"/>
    </location>
</feature>
<feature type="compositionally biased region" description="Basic and acidic residues" evidence="1">
    <location>
        <begin position="198"/>
        <end position="211"/>
    </location>
</feature>
<feature type="region of interest" description="Disordered" evidence="1">
    <location>
        <begin position="1"/>
        <end position="81"/>
    </location>
</feature>
<gene>
    <name evidence="2" type="ORF">C8Q71DRAFT_723991</name>
</gene>
<feature type="compositionally biased region" description="Basic and acidic residues" evidence="1">
    <location>
        <begin position="454"/>
        <end position="463"/>
    </location>
</feature>
<sequence length="783" mass="85306">MPFPNSSKKAGSPPSNGPQPTPRGNTQLTTGPPLVIQTPGENPWRPEEPETAQNETNQVNATTMDSITFPTDPTVTKPAGNDADCIMTEAADGATTGVVTNTTTGADVTKTEAVSSAEEEVSSGVVNATDVTATTTGRGWEEEFPALPKSIPEDVNAARAAAEAAEAKCRRALKKQEKAQKKTQSSLIGNGKPPVANDKPETEENQRDVSGVRKRRRGEDDVGNEGEQPITTRVQGPQTSSQDPGAPSTDSRTGPLIYYPADVPTSTRSTGFERRATGYESDGGVSYLDEEGTEDMDVDTEFAFDMGPNMFLSRATENNPVPVRDARNPMFVFTPQTPRATRLQPPAPVIHQRNAVDPRNENIGQPPNRGAHNVTSSPRTPTPAGPSGHTGHAGRGPSQSTRPQAASFRRNLLPIPNQEERERYASAVPQGAGDAPDAPIRFVTIPGASGATRRPRDGFPRVEGKDAYHLTEGMSQKQIDAWNVIARTEFVVGVQVPRHGADDPDAGEIVELIAEKLETFMSIKDAPIKSAYAADPSNRRKRNHPPYYHLIHKLSYVHAEHLIGQEWLSTSGLTMNFVRWVADNPQYIGSLRPPHRLGATTNEGYTEVLVRVLRSGEVLPLIMSLLASDIDNGGRWQDWTIWDARDAVLSSARADKLERKSRAGRPDPVVRLYVQSPTANPEDWEYFRGVLEKCNFGSDSDGKPELFKEEMRCAYCHSIDHPVGLCTLLSIPGWHDSDPTKPKQPENTGPSHGHGRDHAESSRGRRDGRDGRGRGKGKQVERY</sequence>
<feature type="compositionally biased region" description="Polar residues" evidence="1">
    <location>
        <begin position="51"/>
        <end position="74"/>
    </location>
</feature>
<dbReference type="GeneID" id="72002348"/>
<feature type="region of interest" description="Disordered" evidence="1">
    <location>
        <begin position="736"/>
        <end position="783"/>
    </location>
</feature>